<accession>A0ABX5EFK0</accession>
<reference evidence="3 4" key="1">
    <citation type="submission" date="2018-03" db="EMBL/GenBank/DDBJ databases">
        <title>Comparative analysis of microorganisms from saline springs in Andes Mountain Range, Colombia.</title>
        <authorList>
            <person name="Rubin E."/>
        </authorList>
    </citation>
    <scope>NUCLEOTIDE SEQUENCE [LARGE SCALE GENOMIC DNA]</scope>
    <source>
        <strain evidence="3 4">CG 23</strain>
    </source>
</reference>
<keyword evidence="4" id="KW-1185">Reference proteome</keyword>
<organism evidence="3 4">
    <name type="scientific">Isoptericola halotolerans</name>
    <dbReference type="NCBI Taxonomy" id="300560"/>
    <lineage>
        <taxon>Bacteria</taxon>
        <taxon>Bacillati</taxon>
        <taxon>Actinomycetota</taxon>
        <taxon>Actinomycetes</taxon>
        <taxon>Micrococcales</taxon>
        <taxon>Promicromonosporaceae</taxon>
        <taxon>Isoptericola</taxon>
    </lineage>
</organism>
<feature type="transmembrane region" description="Helical" evidence="1">
    <location>
        <begin position="26"/>
        <end position="44"/>
    </location>
</feature>
<dbReference type="SUPFAM" id="SSF56219">
    <property type="entry name" value="DNase I-like"/>
    <property type="match status" value="1"/>
</dbReference>
<sequence>MALATGLLMILHGALPDVGGLGSLVETFLPWCCLVLLVLGVLAVRRRAGGAGLAVLFASGIWLWVCWPFSAATPAPRPNLVVVHHNVADTNTDVAGTVAVLLEPEPDVVTLVEVTPQLDEELTEALAAALPYRAVQGTVGVWSRFPLVGAEPVDLRPPGGDASWDRGLRVVVDTVEGADVRVYAVHSPSVRLGAQGFGSDARDASLRRLADVLAEDTSTAIVVGGDLNTTLADRALDPVLEQVATPRGSFGFTFPATLPVVRIDHVLARGAEVTRVATLGRTGSDHRPVLAEVALPSD</sequence>
<name>A0ABX5EFK0_9MICO</name>
<dbReference type="Pfam" id="PF03372">
    <property type="entry name" value="Exo_endo_phos"/>
    <property type="match status" value="1"/>
</dbReference>
<proteinExistence type="predicted"/>
<evidence type="ECO:0000313" key="3">
    <source>
        <dbReference type="EMBL" id="PRZ05156.1"/>
    </source>
</evidence>
<feature type="transmembrane region" description="Helical" evidence="1">
    <location>
        <begin position="51"/>
        <end position="70"/>
    </location>
</feature>
<gene>
    <name evidence="3" type="ORF">BCL65_108136</name>
</gene>
<keyword evidence="1" id="KW-0812">Transmembrane</keyword>
<evidence type="ECO:0000259" key="2">
    <source>
        <dbReference type="Pfam" id="PF03372"/>
    </source>
</evidence>
<dbReference type="Gene3D" id="3.60.10.10">
    <property type="entry name" value="Endonuclease/exonuclease/phosphatase"/>
    <property type="match status" value="1"/>
</dbReference>
<protein>
    <submittedName>
        <fullName evidence="3">Vancomycin resistance protein VanJ</fullName>
    </submittedName>
</protein>
<comment type="caution">
    <text evidence="3">The sequence shown here is derived from an EMBL/GenBank/DDBJ whole genome shotgun (WGS) entry which is preliminary data.</text>
</comment>
<feature type="domain" description="Endonuclease/exonuclease/phosphatase" evidence="2">
    <location>
        <begin position="87"/>
        <end position="286"/>
    </location>
</feature>
<dbReference type="InterPro" id="IPR036691">
    <property type="entry name" value="Endo/exonu/phosph_ase_sf"/>
</dbReference>
<evidence type="ECO:0000313" key="4">
    <source>
        <dbReference type="Proteomes" id="UP000239895"/>
    </source>
</evidence>
<dbReference type="InterPro" id="IPR005135">
    <property type="entry name" value="Endo/exonuclease/phosphatase"/>
</dbReference>
<dbReference type="Proteomes" id="UP000239895">
    <property type="component" value="Unassembled WGS sequence"/>
</dbReference>
<keyword evidence="1" id="KW-1133">Transmembrane helix</keyword>
<dbReference type="EMBL" id="PVTX01000008">
    <property type="protein sequence ID" value="PRZ05156.1"/>
    <property type="molecule type" value="Genomic_DNA"/>
</dbReference>
<evidence type="ECO:0000256" key="1">
    <source>
        <dbReference type="SAM" id="Phobius"/>
    </source>
</evidence>
<keyword evidence="1" id="KW-0472">Membrane</keyword>